<dbReference type="EMBL" id="BMAT01004598">
    <property type="protein sequence ID" value="GFR76699.1"/>
    <property type="molecule type" value="Genomic_DNA"/>
</dbReference>
<name>A0AAV4FU88_9GAST</name>
<organism evidence="1 2">
    <name type="scientific">Elysia marginata</name>
    <dbReference type="NCBI Taxonomy" id="1093978"/>
    <lineage>
        <taxon>Eukaryota</taxon>
        <taxon>Metazoa</taxon>
        <taxon>Spiralia</taxon>
        <taxon>Lophotrochozoa</taxon>
        <taxon>Mollusca</taxon>
        <taxon>Gastropoda</taxon>
        <taxon>Heterobranchia</taxon>
        <taxon>Euthyneura</taxon>
        <taxon>Panpulmonata</taxon>
        <taxon>Sacoglossa</taxon>
        <taxon>Placobranchoidea</taxon>
        <taxon>Plakobranchidae</taxon>
        <taxon>Elysia</taxon>
    </lineage>
</organism>
<evidence type="ECO:0000313" key="2">
    <source>
        <dbReference type="Proteomes" id="UP000762676"/>
    </source>
</evidence>
<feature type="non-terminal residue" evidence="1">
    <location>
        <position position="74"/>
    </location>
</feature>
<comment type="caution">
    <text evidence="1">The sequence shown here is derived from an EMBL/GenBank/DDBJ whole genome shotgun (WGS) entry which is preliminary data.</text>
</comment>
<dbReference type="AlphaFoldDB" id="A0AAV4FU88"/>
<dbReference type="Proteomes" id="UP000762676">
    <property type="component" value="Unassembled WGS sequence"/>
</dbReference>
<evidence type="ECO:0000313" key="1">
    <source>
        <dbReference type="EMBL" id="GFR76699.1"/>
    </source>
</evidence>
<keyword evidence="2" id="KW-1185">Reference proteome</keyword>
<gene>
    <name evidence="1" type="ORF">ElyMa_002219600</name>
</gene>
<reference evidence="1 2" key="1">
    <citation type="journal article" date="2021" name="Elife">
        <title>Chloroplast acquisition without the gene transfer in kleptoplastic sea slugs, Plakobranchus ocellatus.</title>
        <authorList>
            <person name="Maeda T."/>
            <person name="Takahashi S."/>
            <person name="Yoshida T."/>
            <person name="Shimamura S."/>
            <person name="Takaki Y."/>
            <person name="Nagai Y."/>
            <person name="Toyoda A."/>
            <person name="Suzuki Y."/>
            <person name="Arimoto A."/>
            <person name="Ishii H."/>
            <person name="Satoh N."/>
            <person name="Nishiyama T."/>
            <person name="Hasebe M."/>
            <person name="Maruyama T."/>
            <person name="Minagawa J."/>
            <person name="Obokata J."/>
            <person name="Shigenobu S."/>
        </authorList>
    </citation>
    <scope>NUCLEOTIDE SEQUENCE [LARGE SCALE GENOMIC DNA]</scope>
</reference>
<proteinExistence type="predicted"/>
<accession>A0AAV4FU88</accession>
<protein>
    <submittedName>
        <fullName evidence="1">Uncharacterized protein</fullName>
    </submittedName>
</protein>
<sequence length="74" mass="8789">MQNHKLCKRLVEVREAGCSFDIGTRAPYKRPKSTKQLDRVTDMEILAKANETLLRRIVAKQSYYKREDQLRDYD</sequence>